<protein>
    <submittedName>
        <fullName evidence="1">Uncharacterized protein</fullName>
    </submittedName>
</protein>
<sequence>MEKINDDSHSDSVSSLMTLDDLDTLWDDVWTRIREILENWWSGWESIASVQEKIRAILSEIGLWLSQVYIDRWQFAWKTLDKIFK</sequence>
<dbReference type="AlphaFoldDB" id="K2GCU6"/>
<accession>K2GCU6</accession>
<reference evidence="1" key="1">
    <citation type="journal article" date="2012" name="Science">
        <title>Fermentation, hydrogen, and sulfur metabolism in multiple uncultivated bacterial phyla.</title>
        <authorList>
            <person name="Wrighton K.C."/>
            <person name="Thomas B.C."/>
            <person name="Sharon I."/>
            <person name="Miller C.S."/>
            <person name="Castelle C.J."/>
            <person name="VerBerkmoes N.C."/>
            <person name="Wilkins M.J."/>
            <person name="Hettich R.L."/>
            <person name="Lipton M.S."/>
            <person name="Williams K.H."/>
            <person name="Long P.E."/>
            <person name="Banfield J.F."/>
        </authorList>
    </citation>
    <scope>NUCLEOTIDE SEQUENCE [LARGE SCALE GENOMIC DNA]</scope>
</reference>
<dbReference type="EMBL" id="AMFJ01000382">
    <property type="protein sequence ID" value="EKE28039.1"/>
    <property type="molecule type" value="Genomic_DNA"/>
</dbReference>
<gene>
    <name evidence="1" type="ORF">ACD_3C00108G0002</name>
</gene>
<evidence type="ECO:0000313" key="1">
    <source>
        <dbReference type="EMBL" id="EKE28039.1"/>
    </source>
</evidence>
<name>K2GCU6_9BACT</name>
<organism evidence="1">
    <name type="scientific">uncultured bacterium</name>
    <name type="common">gcode 4</name>
    <dbReference type="NCBI Taxonomy" id="1234023"/>
    <lineage>
        <taxon>Bacteria</taxon>
        <taxon>environmental samples</taxon>
    </lineage>
</organism>
<comment type="caution">
    <text evidence="1">The sequence shown here is derived from an EMBL/GenBank/DDBJ whole genome shotgun (WGS) entry which is preliminary data.</text>
</comment>
<proteinExistence type="predicted"/>